<feature type="transmembrane region" description="Helical" evidence="1">
    <location>
        <begin position="180"/>
        <end position="209"/>
    </location>
</feature>
<comment type="caution">
    <text evidence="2">The sequence shown here is derived from an EMBL/GenBank/DDBJ whole genome shotgun (WGS) entry which is preliminary data.</text>
</comment>
<name>A0AAW2LDV9_SESRA</name>
<reference evidence="2" key="2">
    <citation type="journal article" date="2024" name="Plant">
        <title>Genomic evolution and insights into agronomic trait innovations of Sesamum species.</title>
        <authorList>
            <person name="Miao H."/>
            <person name="Wang L."/>
            <person name="Qu L."/>
            <person name="Liu H."/>
            <person name="Sun Y."/>
            <person name="Le M."/>
            <person name="Wang Q."/>
            <person name="Wei S."/>
            <person name="Zheng Y."/>
            <person name="Lin W."/>
            <person name="Duan Y."/>
            <person name="Cao H."/>
            <person name="Xiong S."/>
            <person name="Wang X."/>
            <person name="Wei L."/>
            <person name="Li C."/>
            <person name="Ma Q."/>
            <person name="Ju M."/>
            <person name="Zhao R."/>
            <person name="Li G."/>
            <person name="Mu C."/>
            <person name="Tian Q."/>
            <person name="Mei H."/>
            <person name="Zhang T."/>
            <person name="Gao T."/>
            <person name="Zhang H."/>
        </authorList>
    </citation>
    <scope>NUCLEOTIDE SEQUENCE</scope>
    <source>
        <strain evidence="2">G02</strain>
    </source>
</reference>
<dbReference type="PANTHER" id="PTHR33133">
    <property type="entry name" value="OS08G0107100 PROTEIN-RELATED"/>
    <property type="match status" value="1"/>
</dbReference>
<evidence type="ECO:0000313" key="2">
    <source>
        <dbReference type="EMBL" id="KAL0316585.1"/>
    </source>
</evidence>
<evidence type="ECO:0000256" key="1">
    <source>
        <dbReference type="SAM" id="Phobius"/>
    </source>
</evidence>
<reference evidence="2" key="1">
    <citation type="submission" date="2020-06" db="EMBL/GenBank/DDBJ databases">
        <authorList>
            <person name="Li T."/>
            <person name="Hu X."/>
            <person name="Zhang T."/>
            <person name="Song X."/>
            <person name="Zhang H."/>
            <person name="Dai N."/>
            <person name="Sheng W."/>
            <person name="Hou X."/>
            <person name="Wei L."/>
        </authorList>
    </citation>
    <scope>NUCLEOTIDE SEQUENCE</scope>
    <source>
        <strain evidence="2">G02</strain>
        <tissue evidence="2">Leaf</tissue>
    </source>
</reference>
<feature type="transmembrane region" description="Helical" evidence="1">
    <location>
        <begin position="269"/>
        <end position="293"/>
    </location>
</feature>
<dbReference type="PANTHER" id="PTHR33133:SF1">
    <property type="entry name" value="EXPRESSED PROTEIN-RELATED"/>
    <property type="match status" value="1"/>
</dbReference>
<feature type="transmembrane region" description="Helical" evidence="1">
    <location>
        <begin position="149"/>
        <end position="174"/>
    </location>
</feature>
<dbReference type="EMBL" id="JACGWJ010000025">
    <property type="protein sequence ID" value="KAL0316585.1"/>
    <property type="molecule type" value="Genomic_DNA"/>
</dbReference>
<feature type="transmembrane region" description="Helical" evidence="1">
    <location>
        <begin position="104"/>
        <end position="128"/>
    </location>
</feature>
<keyword evidence="1" id="KW-0812">Transmembrane</keyword>
<feature type="transmembrane region" description="Helical" evidence="1">
    <location>
        <begin position="237"/>
        <end position="257"/>
    </location>
</feature>
<gene>
    <name evidence="2" type="ORF">Sradi_5536700</name>
</gene>
<sequence>MELFGSYSFFTILSESIELLPKNWKLKVFLAVFLTVLSSCFVVLFKYSLQSLVVEMFVAAQQSFMSEPCSLDISFTPKTGLMITGQIRHLEDDFVRLLTLQISFVLYVAVISSFSVVSTILHSAMSYSSKSLTLKDLFSSIWRTWTRPLIAILYASRLAIEYVIVVAILGTPLLTYSGHVIFWVAVFLRITATIFYLYLFVAWALAVVVSVVEEGCYGMEALGKPAALVKGKRVQGFLLDVSFNVVVSAILAAYRMILGHKGLMNPTMYALFVMSVASFAMIFLGIAYMVLYFHCKGQEIELHGSFSLPER</sequence>
<keyword evidence="1" id="KW-1133">Transmembrane helix</keyword>
<keyword evidence="1" id="KW-0472">Membrane</keyword>
<proteinExistence type="predicted"/>
<organism evidence="2">
    <name type="scientific">Sesamum radiatum</name>
    <name type="common">Black benniseed</name>
    <dbReference type="NCBI Taxonomy" id="300843"/>
    <lineage>
        <taxon>Eukaryota</taxon>
        <taxon>Viridiplantae</taxon>
        <taxon>Streptophyta</taxon>
        <taxon>Embryophyta</taxon>
        <taxon>Tracheophyta</taxon>
        <taxon>Spermatophyta</taxon>
        <taxon>Magnoliopsida</taxon>
        <taxon>eudicotyledons</taxon>
        <taxon>Gunneridae</taxon>
        <taxon>Pentapetalae</taxon>
        <taxon>asterids</taxon>
        <taxon>lamiids</taxon>
        <taxon>Lamiales</taxon>
        <taxon>Pedaliaceae</taxon>
        <taxon>Sesamum</taxon>
    </lineage>
</organism>
<accession>A0AAW2LDV9</accession>
<protein>
    <submittedName>
        <fullName evidence="2">Uncharacterized protein</fullName>
    </submittedName>
</protein>
<feature type="transmembrane region" description="Helical" evidence="1">
    <location>
        <begin position="28"/>
        <end position="49"/>
    </location>
</feature>
<dbReference type="AlphaFoldDB" id="A0AAW2LDV9"/>